<reference evidence="3 4" key="1">
    <citation type="journal article" date="2006" name="Science">
        <title>Phytophthora genome sequences uncover evolutionary origins and mechanisms of pathogenesis.</title>
        <authorList>
            <person name="Tyler B.M."/>
            <person name="Tripathy S."/>
            <person name="Zhang X."/>
            <person name="Dehal P."/>
            <person name="Jiang R.H."/>
            <person name="Aerts A."/>
            <person name="Arredondo F.D."/>
            <person name="Baxter L."/>
            <person name="Bensasson D."/>
            <person name="Beynon J.L."/>
            <person name="Chapman J."/>
            <person name="Damasceno C.M."/>
            <person name="Dorrance A.E."/>
            <person name="Dou D."/>
            <person name="Dickerman A.W."/>
            <person name="Dubchak I.L."/>
            <person name="Garbelotto M."/>
            <person name="Gijzen M."/>
            <person name="Gordon S.G."/>
            <person name="Govers F."/>
            <person name="Grunwald N.J."/>
            <person name="Huang W."/>
            <person name="Ivors K.L."/>
            <person name="Jones R.W."/>
            <person name="Kamoun S."/>
            <person name="Krampis K."/>
            <person name="Lamour K.H."/>
            <person name="Lee M.K."/>
            <person name="McDonald W.H."/>
            <person name="Medina M."/>
            <person name="Meijer H.J."/>
            <person name="Nordberg E.K."/>
            <person name="Maclean D.J."/>
            <person name="Ospina-Giraldo M.D."/>
            <person name="Morris P.F."/>
            <person name="Phuntumart V."/>
            <person name="Putnam N.H."/>
            <person name="Rash S."/>
            <person name="Rose J.K."/>
            <person name="Sakihama Y."/>
            <person name="Salamov A.A."/>
            <person name="Savidor A."/>
            <person name="Scheuring C.F."/>
            <person name="Smith B.M."/>
            <person name="Sobral B.W."/>
            <person name="Terry A."/>
            <person name="Torto-Alalibo T.A."/>
            <person name="Win J."/>
            <person name="Xu Z."/>
            <person name="Zhang H."/>
            <person name="Grigoriev I.V."/>
            <person name="Rokhsar D.S."/>
            <person name="Boore J.L."/>
        </authorList>
    </citation>
    <scope>NUCLEOTIDE SEQUENCE [LARGE SCALE GENOMIC DNA]</scope>
    <source>
        <strain evidence="3 4">P6497</strain>
    </source>
</reference>
<evidence type="ECO:0000256" key="1">
    <source>
        <dbReference type="SAM" id="Coils"/>
    </source>
</evidence>
<feature type="region of interest" description="Disordered" evidence="2">
    <location>
        <begin position="143"/>
        <end position="165"/>
    </location>
</feature>
<feature type="compositionally biased region" description="Basic and acidic residues" evidence="2">
    <location>
        <begin position="150"/>
        <end position="165"/>
    </location>
</feature>
<dbReference type="SMR" id="G4Z8W7"/>
<evidence type="ECO:0000256" key="2">
    <source>
        <dbReference type="SAM" id="MobiDB-lite"/>
    </source>
</evidence>
<protein>
    <submittedName>
        <fullName evidence="3">Uncharacterized protein</fullName>
    </submittedName>
</protein>
<feature type="non-terminal residue" evidence="3">
    <location>
        <position position="283"/>
    </location>
</feature>
<evidence type="ECO:0000313" key="4">
    <source>
        <dbReference type="Proteomes" id="UP000002640"/>
    </source>
</evidence>
<dbReference type="RefSeq" id="XP_009522455.1">
    <property type="nucleotide sequence ID" value="XM_009524160.1"/>
</dbReference>
<dbReference type="EMBL" id="JH159153">
    <property type="protein sequence ID" value="EGZ19738.1"/>
    <property type="molecule type" value="Genomic_DNA"/>
</dbReference>
<dbReference type="STRING" id="1094619.G4Z8W7"/>
<sequence>MAADVSARVHLVAEKLAQKSADAQRKGNENAARALAMSVADLREAMALLAEQRHLLARRRGEGDEEDDDADAHVQELATRLARVEAMLGKKSEDMKLKGNKGAAASLQQSAGDVDKGRALLLEQQQTIFGLLGRWETLEDVVDGKKRRRTSDGEEEKKENEKETPHGRLMGQVQRLVELKGVLAEAFPECKDAEEVKDEVERLRREVENAKEETAEVNEMLKQESLALEEAKKEVERVKQREIQRQEEDTALLEQQREACLAMEELVRESDQEIQKMTQAAAA</sequence>
<dbReference type="OMA" id="IMESFHE"/>
<organism evidence="3 4">
    <name type="scientific">Phytophthora sojae (strain P6497)</name>
    <name type="common">Soybean stem and root rot agent</name>
    <name type="synonym">Phytophthora megasperma f. sp. glycines</name>
    <dbReference type="NCBI Taxonomy" id="1094619"/>
    <lineage>
        <taxon>Eukaryota</taxon>
        <taxon>Sar</taxon>
        <taxon>Stramenopiles</taxon>
        <taxon>Oomycota</taxon>
        <taxon>Peronosporomycetes</taxon>
        <taxon>Peronosporales</taxon>
        <taxon>Peronosporaceae</taxon>
        <taxon>Phytophthora</taxon>
    </lineage>
</organism>
<evidence type="ECO:0000313" key="3">
    <source>
        <dbReference type="EMBL" id="EGZ19738.1"/>
    </source>
</evidence>
<dbReference type="AlphaFoldDB" id="G4Z8W7"/>
<proteinExistence type="predicted"/>
<accession>G4Z8W7</accession>
<gene>
    <name evidence="3" type="ORF">PHYSODRAFT_383651</name>
</gene>
<keyword evidence="1" id="KW-0175">Coiled coil</keyword>
<dbReference type="GeneID" id="20650838"/>
<dbReference type="InParanoid" id="G4Z8W7"/>
<dbReference type="Proteomes" id="UP000002640">
    <property type="component" value="Unassembled WGS sequence"/>
</dbReference>
<feature type="coiled-coil region" evidence="1">
    <location>
        <begin position="190"/>
        <end position="273"/>
    </location>
</feature>
<keyword evidence="4" id="KW-1185">Reference proteome</keyword>
<name>G4Z8W7_PHYSP</name>
<dbReference type="KEGG" id="psoj:PHYSODRAFT_383651"/>